<dbReference type="InterPro" id="IPR050490">
    <property type="entry name" value="Bact_solute-bd_prot1"/>
</dbReference>
<evidence type="ECO:0000256" key="3">
    <source>
        <dbReference type="SAM" id="SignalP"/>
    </source>
</evidence>
<keyword evidence="3" id="KW-0732">Signal</keyword>
<evidence type="ECO:0000313" key="5">
    <source>
        <dbReference type="Proteomes" id="UP000609346"/>
    </source>
</evidence>
<dbReference type="Pfam" id="PF01547">
    <property type="entry name" value="SBP_bac_1"/>
    <property type="match status" value="1"/>
</dbReference>
<dbReference type="PANTHER" id="PTHR43649:SF29">
    <property type="entry name" value="OSMOPROTECTIVE COMPOUNDS-BINDING PROTEIN GGTB"/>
    <property type="match status" value="1"/>
</dbReference>
<dbReference type="EMBL" id="JACXZA010000006">
    <property type="protein sequence ID" value="MBD3921722.1"/>
    <property type="molecule type" value="Genomic_DNA"/>
</dbReference>
<comment type="similarity">
    <text evidence="1">Belongs to the bacterial solute-binding protein 1 family.</text>
</comment>
<sequence length="437" mass="49045">MLRRAAALCLTMACCLLLASCGGGSSYMSDEQNMISNPERTIHYVSSDLEEQQPRIISVQARAYEKQHPTVKYEFENVNTSDLVQKIQLLAASNDLPEIFSYESGRPLEQLADNDLILDIEKLFNEIGLQNELNPAAVKLLKSMVRGKGLYALPLEINIEGFWYNKDLFARYGLSEPETWDDLMHAAEVFQSNGIQPFALSGAQKWPITRLINGYVIRKYGYDVMQKVDRKEIKVTDQGFVEAAAIVQRMALQGYFGKNVNRIEMDEASALFLKGKAAMFYTGSWSVRDFNNPDKNHIGTDAIGLFNIPLVPEGKGTRDDWLMNAGLTTSLSAAAYDDTMKEWLQAVFTGYGDKAMAENGVITGFNVQHMPSDIPMLTQMAQQTIDHVRNGALWFEALFDAETQTVAWNNAQLLISSSDYTPQMYMQDLQAALDKQQ</sequence>
<keyword evidence="2" id="KW-0813">Transport</keyword>
<gene>
    <name evidence="4" type="ORF">H8B09_23365</name>
</gene>
<dbReference type="Proteomes" id="UP000609346">
    <property type="component" value="Unassembled WGS sequence"/>
</dbReference>
<organism evidence="4 5">
    <name type="scientific">Paenibacillus terricola</name>
    <dbReference type="NCBI Taxonomy" id="2763503"/>
    <lineage>
        <taxon>Bacteria</taxon>
        <taxon>Bacillati</taxon>
        <taxon>Bacillota</taxon>
        <taxon>Bacilli</taxon>
        <taxon>Bacillales</taxon>
        <taxon>Paenibacillaceae</taxon>
        <taxon>Paenibacillus</taxon>
    </lineage>
</organism>
<dbReference type="Gene3D" id="3.40.190.10">
    <property type="entry name" value="Periplasmic binding protein-like II"/>
    <property type="match status" value="2"/>
</dbReference>
<dbReference type="PANTHER" id="PTHR43649">
    <property type="entry name" value="ARABINOSE-BINDING PROTEIN-RELATED"/>
    <property type="match status" value="1"/>
</dbReference>
<protein>
    <submittedName>
        <fullName evidence="4">Extracellular solute-binding protein</fullName>
    </submittedName>
</protein>
<comment type="caution">
    <text evidence="4">The sequence shown here is derived from an EMBL/GenBank/DDBJ whole genome shotgun (WGS) entry which is preliminary data.</text>
</comment>
<dbReference type="SUPFAM" id="SSF53850">
    <property type="entry name" value="Periplasmic binding protein-like II"/>
    <property type="match status" value="1"/>
</dbReference>
<evidence type="ECO:0000256" key="1">
    <source>
        <dbReference type="ARBA" id="ARBA00008520"/>
    </source>
</evidence>
<reference evidence="4 5" key="1">
    <citation type="submission" date="2020-09" db="EMBL/GenBank/DDBJ databases">
        <title>Paenibacillus sp. strain PR3 16S rRNA gene Genome sequencing and assembly.</title>
        <authorList>
            <person name="Kim J."/>
        </authorList>
    </citation>
    <scope>NUCLEOTIDE SEQUENCE [LARGE SCALE GENOMIC DNA]</scope>
    <source>
        <strain evidence="4 5">PR3</strain>
    </source>
</reference>
<evidence type="ECO:0000256" key="2">
    <source>
        <dbReference type="ARBA" id="ARBA00022448"/>
    </source>
</evidence>
<evidence type="ECO:0000313" key="4">
    <source>
        <dbReference type="EMBL" id="MBD3921722.1"/>
    </source>
</evidence>
<feature type="chain" id="PRO_5046895919" evidence="3">
    <location>
        <begin position="20"/>
        <end position="437"/>
    </location>
</feature>
<accession>A0ABR8N0J6</accession>
<feature type="signal peptide" evidence="3">
    <location>
        <begin position="1"/>
        <end position="19"/>
    </location>
</feature>
<dbReference type="RefSeq" id="WP_191206007.1">
    <property type="nucleotide sequence ID" value="NZ_JACXZA010000006.1"/>
</dbReference>
<keyword evidence="5" id="KW-1185">Reference proteome</keyword>
<proteinExistence type="inferred from homology"/>
<dbReference type="InterPro" id="IPR006059">
    <property type="entry name" value="SBP"/>
</dbReference>
<dbReference type="PROSITE" id="PS51257">
    <property type="entry name" value="PROKAR_LIPOPROTEIN"/>
    <property type="match status" value="1"/>
</dbReference>
<name>A0ABR8N0J6_9BACL</name>